<dbReference type="PROSITE" id="PS50267">
    <property type="entry name" value="NA_NEUROTRAN_SYMP_3"/>
    <property type="match status" value="1"/>
</dbReference>
<dbReference type="GO" id="GO:0015293">
    <property type="term" value="F:symporter activity"/>
    <property type="evidence" value="ECO:0007669"/>
    <property type="project" value="UniProtKB-KW"/>
</dbReference>
<dbReference type="PANTHER" id="PTHR42948:SF1">
    <property type="entry name" value="TRANSPORTER"/>
    <property type="match status" value="1"/>
</dbReference>
<dbReference type="PANTHER" id="PTHR42948">
    <property type="entry name" value="TRANSPORTER"/>
    <property type="match status" value="1"/>
</dbReference>
<feature type="transmembrane region" description="Helical" evidence="7">
    <location>
        <begin position="294"/>
        <end position="321"/>
    </location>
</feature>
<dbReference type="AlphaFoldDB" id="A0A4P9C9Q0"/>
<organism evidence="8 9">
    <name type="scientific">Eubacterium maltosivorans</name>
    <dbReference type="NCBI Taxonomy" id="2041044"/>
    <lineage>
        <taxon>Bacteria</taxon>
        <taxon>Bacillati</taxon>
        <taxon>Bacillota</taxon>
        <taxon>Clostridia</taxon>
        <taxon>Eubacteriales</taxon>
        <taxon>Eubacteriaceae</taxon>
        <taxon>Eubacterium</taxon>
    </lineage>
</organism>
<accession>A0A4P9C9Q0</accession>
<dbReference type="RefSeq" id="WP_096920247.1">
    <property type="nucleotide sequence ID" value="NZ_CP029487.1"/>
</dbReference>
<dbReference type="PROSITE" id="PS00610">
    <property type="entry name" value="NA_NEUROTRAN_SYMP_1"/>
    <property type="match status" value="1"/>
</dbReference>
<dbReference type="InterPro" id="IPR000175">
    <property type="entry name" value="Na/ntran_symport"/>
</dbReference>
<dbReference type="EMBL" id="CP029487">
    <property type="protein sequence ID" value="QCT71475.1"/>
    <property type="molecule type" value="Genomic_DNA"/>
</dbReference>
<name>A0A4P9C9Q0_EUBML</name>
<dbReference type="NCBIfam" id="NF037979">
    <property type="entry name" value="Na_transp"/>
    <property type="match status" value="1"/>
</dbReference>
<feature type="transmembrane region" description="Helical" evidence="7">
    <location>
        <begin position="384"/>
        <end position="402"/>
    </location>
</feature>
<comment type="similarity">
    <text evidence="6">Belongs to the sodium:neurotransmitter symporter (SNF) (TC 2.A.22) family.</text>
</comment>
<evidence type="ECO:0000256" key="2">
    <source>
        <dbReference type="ARBA" id="ARBA00022448"/>
    </source>
</evidence>
<dbReference type="GO" id="GO:0016020">
    <property type="term" value="C:membrane"/>
    <property type="evidence" value="ECO:0007669"/>
    <property type="project" value="UniProtKB-SubCell"/>
</dbReference>
<dbReference type="Pfam" id="PF00209">
    <property type="entry name" value="SNF"/>
    <property type="match status" value="2"/>
</dbReference>
<evidence type="ECO:0000256" key="1">
    <source>
        <dbReference type="ARBA" id="ARBA00004141"/>
    </source>
</evidence>
<evidence type="ECO:0000313" key="8">
    <source>
        <dbReference type="EMBL" id="QCT71475.1"/>
    </source>
</evidence>
<gene>
    <name evidence="8" type="ORF">CPZ25_009070</name>
</gene>
<protein>
    <recommendedName>
        <fullName evidence="6">Transporter</fullName>
    </recommendedName>
</protein>
<keyword evidence="5 7" id="KW-0472">Membrane</keyword>
<dbReference type="PRINTS" id="PR00176">
    <property type="entry name" value="NANEUSMPORT"/>
</dbReference>
<dbReference type="SUPFAM" id="SSF161070">
    <property type="entry name" value="SNF-like"/>
    <property type="match status" value="1"/>
</dbReference>
<dbReference type="InterPro" id="IPR037272">
    <property type="entry name" value="SNS_sf"/>
</dbReference>
<sequence>MENRKRSQFSGKLGFVLAAAGSAVGLGNIWRFPYYAAKYGGGAFILVYIILALTFGYTLMTTEIAIGRKTRLSPIGAYKKLNSKSAFIGVFTVVVAAIITPYYSVIGGWVIKYLAVFATGGMKEAATDTFFSNYISTSAEPIIWMGLFILIGAVILFGGVKGGIERASKILMPVLVLLTIFLAGYSFTLPGALDGFKYLLIPDFSRFSIMGVVAAMGQMFYSMSLGMAIMVTYGSYMKKDENIEKCVGQIEIFDTGIAILAAMMIVPAVFAFSGGDPSALNAGPGLMFITLPKVFASMPMGGAIGAIFFALVLFAALTSVISLMEAIISAVCDQFKLPRKNAVFMVALLCFVVGMAPSLGFGLWDSVQIFGLQILDFMDFASNYILMPLGSCLTCILVGWMIKPDFVLSELKSSGEFRREKLYVFMLKYIAPVFTIAIMIAYILDTFKIIKL</sequence>
<evidence type="ECO:0000313" key="9">
    <source>
        <dbReference type="Proteomes" id="UP000218387"/>
    </source>
</evidence>
<feature type="transmembrane region" description="Helical" evidence="7">
    <location>
        <begin position="342"/>
        <end position="364"/>
    </location>
</feature>
<keyword evidence="6" id="KW-0769">Symport</keyword>
<evidence type="ECO:0000256" key="3">
    <source>
        <dbReference type="ARBA" id="ARBA00022692"/>
    </source>
</evidence>
<reference evidence="8 9" key="1">
    <citation type="submission" date="2018-05" db="EMBL/GenBank/DDBJ databases">
        <title>Genome comparison of Eubacterium sp.</title>
        <authorList>
            <person name="Feng Y."/>
            <person name="Sanchez-Andrea I."/>
            <person name="Stams A.J.M."/>
            <person name="De Vos W.M."/>
        </authorList>
    </citation>
    <scope>NUCLEOTIDE SEQUENCE [LARGE SCALE GENOMIC DNA]</scope>
    <source>
        <strain evidence="8 9">YI</strain>
    </source>
</reference>
<keyword evidence="3 6" id="KW-0812">Transmembrane</keyword>
<dbReference type="KEGG" id="emt:CPZ25_009070"/>
<evidence type="ECO:0000256" key="7">
    <source>
        <dbReference type="SAM" id="Phobius"/>
    </source>
</evidence>
<proteinExistence type="inferred from homology"/>
<evidence type="ECO:0000256" key="6">
    <source>
        <dbReference type="RuleBase" id="RU003732"/>
    </source>
</evidence>
<keyword evidence="2 6" id="KW-0813">Transport</keyword>
<feature type="transmembrane region" description="Helical" evidence="7">
    <location>
        <begin position="141"/>
        <end position="158"/>
    </location>
</feature>
<feature type="transmembrane region" description="Helical" evidence="7">
    <location>
        <begin position="252"/>
        <end position="274"/>
    </location>
</feature>
<dbReference type="Proteomes" id="UP000218387">
    <property type="component" value="Chromosome"/>
</dbReference>
<evidence type="ECO:0000256" key="5">
    <source>
        <dbReference type="ARBA" id="ARBA00023136"/>
    </source>
</evidence>
<evidence type="ECO:0000256" key="4">
    <source>
        <dbReference type="ARBA" id="ARBA00022989"/>
    </source>
</evidence>
<dbReference type="CDD" id="cd10336">
    <property type="entry name" value="SLC6sbd_Tyt1-Like"/>
    <property type="match status" value="1"/>
</dbReference>
<keyword evidence="9" id="KW-1185">Reference proteome</keyword>
<feature type="transmembrane region" description="Helical" evidence="7">
    <location>
        <begin position="170"/>
        <end position="187"/>
    </location>
</feature>
<dbReference type="InterPro" id="IPR047218">
    <property type="entry name" value="YocR/YhdH-like"/>
</dbReference>
<feature type="transmembrane region" description="Helical" evidence="7">
    <location>
        <begin position="42"/>
        <end position="66"/>
    </location>
</feature>
<feature type="transmembrane region" description="Helical" evidence="7">
    <location>
        <begin position="422"/>
        <end position="444"/>
    </location>
</feature>
<feature type="transmembrane region" description="Helical" evidence="7">
    <location>
        <begin position="207"/>
        <end position="231"/>
    </location>
</feature>
<feature type="transmembrane region" description="Helical" evidence="7">
    <location>
        <begin position="12"/>
        <end position="30"/>
    </location>
</feature>
<comment type="subcellular location">
    <subcellularLocation>
        <location evidence="1">Membrane</location>
        <topology evidence="1">Multi-pass membrane protein</topology>
    </subcellularLocation>
</comment>
<feature type="transmembrane region" description="Helical" evidence="7">
    <location>
        <begin position="87"/>
        <end position="111"/>
    </location>
</feature>
<keyword evidence="4 7" id="KW-1133">Transmembrane helix</keyword>